<evidence type="ECO:0000313" key="2">
    <source>
        <dbReference type="EMBL" id="RGT56201.1"/>
    </source>
</evidence>
<sequence length="247" mass="28102">MKKFLIGLCLSSVLLAGCHQEKSTYVAKEDKIAISTTDFKDEDAQKLVESVLKKQYPQYECTITQTIIKGNNVYGIYTYQKNGRTMTQQVSLYTVSVNKNNHNDIIYLQSSFGAVDHRITQMIEEKTIPTDNTVEKPKDEKEKEFDLPTTVDDPDSATSKQATEIQNSGGLYIVRFYLNAGSLRIYGKHTGQGTFVAKLYDLEQNMIVEMVNIEGYGEYDQTTQTPPGYYYLIVQKSDGKFDLSYEY</sequence>
<accession>A0A412PF10</accession>
<feature type="compositionally biased region" description="Basic and acidic residues" evidence="1">
    <location>
        <begin position="130"/>
        <end position="146"/>
    </location>
</feature>
<gene>
    <name evidence="2" type="ORF">DWX20_05175</name>
</gene>
<dbReference type="EMBL" id="QRWX01000002">
    <property type="protein sequence ID" value="RGT56201.1"/>
    <property type="molecule type" value="Genomic_DNA"/>
</dbReference>
<dbReference type="PROSITE" id="PS51257">
    <property type="entry name" value="PROKAR_LIPOPROTEIN"/>
    <property type="match status" value="1"/>
</dbReference>
<proteinExistence type="predicted"/>
<organism evidence="2 3">
    <name type="scientific">Solobacterium moorei</name>
    <dbReference type="NCBI Taxonomy" id="102148"/>
    <lineage>
        <taxon>Bacteria</taxon>
        <taxon>Bacillati</taxon>
        <taxon>Bacillota</taxon>
        <taxon>Erysipelotrichia</taxon>
        <taxon>Erysipelotrichales</taxon>
        <taxon>Erysipelotrichaceae</taxon>
        <taxon>Solobacterium</taxon>
    </lineage>
</organism>
<dbReference type="AlphaFoldDB" id="A0A412PF10"/>
<evidence type="ECO:0000256" key="1">
    <source>
        <dbReference type="SAM" id="MobiDB-lite"/>
    </source>
</evidence>
<dbReference type="Proteomes" id="UP000284731">
    <property type="component" value="Unassembled WGS sequence"/>
</dbReference>
<name>A0A412PF10_9FIRM</name>
<protein>
    <recommendedName>
        <fullName evidence="4">Lipoprotein</fullName>
    </recommendedName>
</protein>
<evidence type="ECO:0008006" key="4">
    <source>
        <dbReference type="Google" id="ProtNLM"/>
    </source>
</evidence>
<reference evidence="2 3" key="1">
    <citation type="submission" date="2018-08" db="EMBL/GenBank/DDBJ databases">
        <title>A genome reference for cultivated species of the human gut microbiota.</title>
        <authorList>
            <person name="Zou Y."/>
            <person name="Xue W."/>
            <person name="Luo G."/>
        </authorList>
    </citation>
    <scope>NUCLEOTIDE SEQUENCE [LARGE SCALE GENOMIC DNA]</scope>
    <source>
        <strain evidence="2 3">AF18-46</strain>
    </source>
</reference>
<evidence type="ECO:0000313" key="3">
    <source>
        <dbReference type="Proteomes" id="UP000284731"/>
    </source>
</evidence>
<feature type="region of interest" description="Disordered" evidence="1">
    <location>
        <begin position="130"/>
        <end position="160"/>
    </location>
</feature>
<comment type="caution">
    <text evidence="2">The sequence shown here is derived from an EMBL/GenBank/DDBJ whole genome shotgun (WGS) entry which is preliminary data.</text>
</comment>
<dbReference type="RefSeq" id="WP_118764740.1">
    <property type="nucleotide sequence ID" value="NZ_CABJCF010000002.1"/>
</dbReference>